<evidence type="ECO:0000313" key="3">
    <source>
        <dbReference type="EMBL" id="CAH1799611.1"/>
    </source>
</evidence>
<dbReference type="InterPro" id="IPR037359">
    <property type="entry name" value="NST/OST"/>
</dbReference>
<keyword evidence="4" id="KW-1185">Reference proteome</keyword>
<dbReference type="Gene3D" id="3.40.50.300">
    <property type="entry name" value="P-loop containing nucleotide triphosphate hydrolases"/>
    <property type="match status" value="1"/>
</dbReference>
<dbReference type="GO" id="GO:0008467">
    <property type="term" value="F:[heparan sulfate]-glucosamine 3-sulfotransferase activity"/>
    <property type="evidence" value="ECO:0007669"/>
    <property type="project" value="TreeGrafter"/>
</dbReference>
<dbReference type="InterPro" id="IPR000863">
    <property type="entry name" value="Sulfotransferase_dom"/>
</dbReference>
<dbReference type="Proteomes" id="UP000749559">
    <property type="component" value="Unassembled WGS sequence"/>
</dbReference>
<keyword evidence="2" id="KW-0325">Glycoprotein</keyword>
<comment type="caution">
    <text evidence="3">The sequence shown here is derived from an EMBL/GenBank/DDBJ whole genome shotgun (WGS) entry which is preliminary data.</text>
</comment>
<gene>
    <name evidence="3" type="ORF">OFUS_LOCUS23598</name>
</gene>
<dbReference type="AlphaFoldDB" id="A0A8J1TBV3"/>
<accession>A0A8J1TBV3</accession>
<dbReference type="InterPro" id="IPR027417">
    <property type="entry name" value="P-loop_NTPase"/>
</dbReference>
<evidence type="ECO:0000256" key="2">
    <source>
        <dbReference type="ARBA" id="ARBA00023180"/>
    </source>
</evidence>
<dbReference type="PANTHER" id="PTHR10605:SF65">
    <property type="entry name" value="GH20068P"/>
    <property type="match status" value="1"/>
</dbReference>
<dbReference type="EMBL" id="CAIIXF020000011">
    <property type="protein sequence ID" value="CAH1799611.1"/>
    <property type="molecule type" value="Genomic_DNA"/>
</dbReference>
<reference evidence="3" key="1">
    <citation type="submission" date="2022-03" db="EMBL/GenBank/DDBJ databases">
        <authorList>
            <person name="Martin C."/>
        </authorList>
    </citation>
    <scope>NUCLEOTIDE SEQUENCE</scope>
</reference>
<sequence>MRRREVILVSGLTIIIVFLYRILTQKCEHAHSDQMFLARSDDRIFTSNDSNYMEPRMTLNEDDVKNAGLGRIDNHVYALERIKEIVSSNSRNLTKEELKTLERSNNYRHFGEEGYLFMDDGTGKKIRSKSNETQIDVSDYFSKVEIRSTRIALIAGIMKCGTGPMSSFLKRHPSVIDTVGLQVYFTYNFGVQWYLKRLAKSNESQVLLSRCTNCFATKRAPALINMIREVTVRHLKLIFLVRNPIDRLISHYTQLVSGNASVPEFGQWVRELLADPDNSPPLRKSRYVEHFETWYHFFEENDILIIDHSEFVRTPWLAMQKIEKYLSLQSFFTEDSFLLRQTGPYYCFKTRGPDMSECTQNPENKGRTHVSVSEQDKALLRDYFRPYNERLFKLLNKRFDWV</sequence>
<evidence type="ECO:0000256" key="1">
    <source>
        <dbReference type="ARBA" id="ARBA00022679"/>
    </source>
</evidence>
<protein>
    <submittedName>
        <fullName evidence="3">Uncharacterized protein</fullName>
    </submittedName>
</protein>
<keyword evidence="1" id="KW-0808">Transferase</keyword>
<name>A0A8J1TBV3_OWEFU</name>
<dbReference type="Pfam" id="PF00685">
    <property type="entry name" value="Sulfotransfer_1"/>
    <property type="match status" value="1"/>
</dbReference>
<dbReference type="SUPFAM" id="SSF52540">
    <property type="entry name" value="P-loop containing nucleoside triphosphate hydrolases"/>
    <property type="match status" value="1"/>
</dbReference>
<dbReference type="PANTHER" id="PTHR10605">
    <property type="entry name" value="HEPARAN SULFATE SULFOTRANSFERASE"/>
    <property type="match status" value="1"/>
</dbReference>
<organism evidence="3 4">
    <name type="scientific">Owenia fusiformis</name>
    <name type="common">Polychaete worm</name>
    <dbReference type="NCBI Taxonomy" id="6347"/>
    <lineage>
        <taxon>Eukaryota</taxon>
        <taxon>Metazoa</taxon>
        <taxon>Spiralia</taxon>
        <taxon>Lophotrochozoa</taxon>
        <taxon>Annelida</taxon>
        <taxon>Polychaeta</taxon>
        <taxon>Sedentaria</taxon>
        <taxon>Canalipalpata</taxon>
        <taxon>Sabellida</taxon>
        <taxon>Oweniida</taxon>
        <taxon>Oweniidae</taxon>
        <taxon>Owenia</taxon>
    </lineage>
</organism>
<evidence type="ECO:0000313" key="4">
    <source>
        <dbReference type="Proteomes" id="UP000749559"/>
    </source>
</evidence>
<dbReference type="OrthoDB" id="10109570at2759"/>
<proteinExistence type="predicted"/>